<gene>
    <name evidence="3" type="ORF">IPJ48_03880</name>
</gene>
<feature type="region of interest" description="Disordered" evidence="1">
    <location>
        <begin position="24"/>
        <end position="80"/>
    </location>
</feature>
<evidence type="ECO:0000256" key="2">
    <source>
        <dbReference type="SAM" id="SignalP"/>
    </source>
</evidence>
<organism evidence="3 4">
    <name type="scientific">Candidatus Propionivibrio dominans</name>
    <dbReference type="NCBI Taxonomy" id="2954373"/>
    <lineage>
        <taxon>Bacteria</taxon>
        <taxon>Pseudomonadati</taxon>
        <taxon>Pseudomonadota</taxon>
        <taxon>Betaproteobacteria</taxon>
        <taxon>Rhodocyclales</taxon>
        <taxon>Rhodocyclaceae</taxon>
        <taxon>Propionivibrio</taxon>
    </lineage>
</organism>
<protein>
    <recommendedName>
        <fullName evidence="5">Lipoprotein</fullName>
    </recommendedName>
</protein>
<evidence type="ECO:0000313" key="3">
    <source>
        <dbReference type="EMBL" id="MBK7422290.1"/>
    </source>
</evidence>
<comment type="caution">
    <text evidence="3">The sequence shown here is derived from an EMBL/GenBank/DDBJ whole genome shotgun (WGS) entry which is preliminary data.</text>
</comment>
<dbReference type="AlphaFoldDB" id="A0A9D7F556"/>
<feature type="signal peptide" evidence="2">
    <location>
        <begin position="1"/>
        <end position="22"/>
    </location>
</feature>
<sequence>MKKVSVLLIALCAMLASCAVYDVPNHYQGQQPGDRDHGYNQGRQHGDRDRDGVPNQNDRDRDGDGVRNNQDRRPNDPSRN</sequence>
<dbReference type="Proteomes" id="UP000886602">
    <property type="component" value="Unassembled WGS sequence"/>
</dbReference>
<dbReference type="InterPro" id="IPR028974">
    <property type="entry name" value="TSP_type-3_rpt"/>
</dbReference>
<feature type="compositionally biased region" description="Basic and acidic residues" evidence="1">
    <location>
        <begin position="33"/>
        <end position="80"/>
    </location>
</feature>
<dbReference type="PROSITE" id="PS51257">
    <property type="entry name" value="PROKAR_LIPOPROTEIN"/>
    <property type="match status" value="1"/>
</dbReference>
<accession>A0A9D7F556</accession>
<feature type="chain" id="PRO_5039589788" description="Lipoprotein" evidence="2">
    <location>
        <begin position="23"/>
        <end position="80"/>
    </location>
</feature>
<proteinExistence type="predicted"/>
<dbReference type="GO" id="GO:0005509">
    <property type="term" value="F:calcium ion binding"/>
    <property type="evidence" value="ECO:0007669"/>
    <property type="project" value="InterPro"/>
</dbReference>
<keyword evidence="2" id="KW-0732">Signal</keyword>
<name>A0A9D7F556_9RHOO</name>
<reference evidence="3" key="1">
    <citation type="submission" date="2020-10" db="EMBL/GenBank/DDBJ databases">
        <title>Connecting structure to function with the recovery of over 1000 high-quality activated sludge metagenome-assembled genomes encoding full-length rRNA genes using long-read sequencing.</title>
        <authorList>
            <person name="Singleton C.M."/>
            <person name="Petriglieri F."/>
            <person name="Kristensen J.M."/>
            <person name="Kirkegaard R.H."/>
            <person name="Michaelsen T.Y."/>
            <person name="Andersen M.H."/>
            <person name="Karst S.M."/>
            <person name="Dueholm M.S."/>
            <person name="Nielsen P.H."/>
            <person name="Albertsen M."/>
        </authorList>
    </citation>
    <scope>NUCLEOTIDE SEQUENCE</scope>
    <source>
        <strain evidence="3">EsbW_18-Q3-R4-48_MAXAC.044</strain>
    </source>
</reference>
<evidence type="ECO:0000313" key="4">
    <source>
        <dbReference type="Proteomes" id="UP000886602"/>
    </source>
</evidence>
<evidence type="ECO:0008006" key="5">
    <source>
        <dbReference type="Google" id="ProtNLM"/>
    </source>
</evidence>
<dbReference type="SUPFAM" id="SSF103647">
    <property type="entry name" value="TSP type-3 repeat"/>
    <property type="match status" value="1"/>
</dbReference>
<evidence type="ECO:0000256" key="1">
    <source>
        <dbReference type="SAM" id="MobiDB-lite"/>
    </source>
</evidence>
<dbReference type="EMBL" id="JADJNC010000005">
    <property type="protein sequence ID" value="MBK7422290.1"/>
    <property type="molecule type" value="Genomic_DNA"/>
</dbReference>